<dbReference type="OrthoDB" id="16747at2759"/>
<dbReference type="Proteomes" id="UP000708208">
    <property type="component" value="Unassembled WGS sequence"/>
</dbReference>
<dbReference type="PANTHER" id="PTHR48228:SF5">
    <property type="entry name" value="ALPHA-METHYLACYL-COA RACEMASE"/>
    <property type="match status" value="1"/>
</dbReference>
<comment type="caution">
    <text evidence="1">The sequence shown here is derived from an EMBL/GenBank/DDBJ whole genome shotgun (WGS) entry which is preliminary data.</text>
</comment>
<dbReference type="GO" id="GO:0003824">
    <property type="term" value="F:catalytic activity"/>
    <property type="evidence" value="ECO:0007669"/>
    <property type="project" value="InterPro"/>
</dbReference>
<feature type="non-terminal residue" evidence="1">
    <location>
        <position position="124"/>
    </location>
</feature>
<dbReference type="PANTHER" id="PTHR48228">
    <property type="entry name" value="SUCCINYL-COA--D-CITRAMALATE COA-TRANSFERASE"/>
    <property type="match status" value="1"/>
</dbReference>
<gene>
    <name evidence="1" type="ORF">AFUS01_LOCUS28894</name>
</gene>
<keyword evidence="2" id="KW-1185">Reference proteome</keyword>
<sequence length="124" mass="13604">MPLKGIQVIELAGLAPVPFCGMVLSDYGATVIRVDKVRSTMNLDRLARGKQSVAVDLQAEEGQEIVRKLVANADIILDPFRPGVMEKLNLGPKRLLEENPRLIYCRISGYGQTGPYSKQAGHDI</sequence>
<organism evidence="1 2">
    <name type="scientific">Allacma fusca</name>
    <dbReference type="NCBI Taxonomy" id="39272"/>
    <lineage>
        <taxon>Eukaryota</taxon>
        <taxon>Metazoa</taxon>
        <taxon>Ecdysozoa</taxon>
        <taxon>Arthropoda</taxon>
        <taxon>Hexapoda</taxon>
        <taxon>Collembola</taxon>
        <taxon>Symphypleona</taxon>
        <taxon>Sminthuridae</taxon>
        <taxon>Allacma</taxon>
    </lineage>
</organism>
<reference evidence="1" key="1">
    <citation type="submission" date="2021-06" db="EMBL/GenBank/DDBJ databases">
        <authorList>
            <person name="Hodson N. C."/>
            <person name="Mongue J. A."/>
            <person name="Jaron S. K."/>
        </authorList>
    </citation>
    <scope>NUCLEOTIDE SEQUENCE</scope>
</reference>
<accession>A0A8J2L9L2</accession>
<dbReference type="InterPro" id="IPR050509">
    <property type="entry name" value="CoA-transferase_III"/>
</dbReference>
<dbReference type="InterPro" id="IPR003673">
    <property type="entry name" value="CoA-Trfase_fam_III"/>
</dbReference>
<dbReference type="EMBL" id="CAJVCH010419454">
    <property type="protein sequence ID" value="CAG7818388.1"/>
    <property type="molecule type" value="Genomic_DNA"/>
</dbReference>
<dbReference type="AlphaFoldDB" id="A0A8J2L9L2"/>
<evidence type="ECO:0000313" key="2">
    <source>
        <dbReference type="Proteomes" id="UP000708208"/>
    </source>
</evidence>
<dbReference type="Pfam" id="PF02515">
    <property type="entry name" value="CoA_transf_3"/>
    <property type="match status" value="1"/>
</dbReference>
<evidence type="ECO:0008006" key="3">
    <source>
        <dbReference type="Google" id="ProtNLM"/>
    </source>
</evidence>
<protein>
    <recommendedName>
        <fullName evidence="3">Carnitine dehydratase</fullName>
    </recommendedName>
</protein>
<proteinExistence type="predicted"/>
<name>A0A8J2L9L2_9HEXA</name>
<evidence type="ECO:0000313" key="1">
    <source>
        <dbReference type="EMBL" id="CAG7818388.1"/>
    </source>
</evidence>